<evidence type="ECO:0000313" key="1">
    <source>
        <dbReference type="EMBL" id="KAK9423345.1"/>
    </source>
</evidence>
<dbReference type="EMBL" id="JARVKF010000079">
    <property type="protein sequence ID" value="KAK9423345.1"/>
    <property type="molecule type" value="Genomic_DNA"/>
</dbReference>
<protein>
    <submittedName>
        <fullName evidence="1">Uncharacterized protein</fullName>
    </submittedName>
</protein>
<evidence type="ECO:0000313" key="2">
    <source>
        <dbReference type="Proteomes" id="UP001408356"/>
    </source>
</evidence>
<reference evidence="1 2" key="1">
    <citation type="journal article" date="2024" name="J. Plant Pathol.">
        <title>Sequence and assembly of the genome of Seiridium unicorne, isolate CBS 538.82, causal agent of cypress canker disease.</title>
        <authorList>
            <person name="Scali E."/>
            <person name="Rocca G.D."/>
            <person name="Danti R."/>
            <person name="Garbelotto M."/>
            <person name="Barberini S."/>
            <person name="Baroncelli R."/>
            <person name="Emiliani G."/>
        </authorList>
    </citation>
    <scope>NUCLEOTIDE SEQUENCE [LARGE SCALE GENOMIC DNA]</scope>
    <source>
        <strain evidence="1 2">BM-138-508</strain>
    </source>
</reference>
<proteinExistence type="predicted"/>
<organism evidence="1 2">
    <name type="scientific">Seiridium unicorne</name>
    <dbReference type="NCBI Taxonomy" id="138068"/>
    <lineage>
        <taxon>Eukaryota</taxon>
        <taxon>Fungi</taxon>
        <taxon>Dikarya</taxon>
        <taxon>Ascomycota</taxon>
        <taxon>Pezizomycotina</taxon>
        <taxon>Sordariomycetes</taxon>
        <taxon>Xylariomycetidae</taxon>
        <taxon>Amphisphaeriales</taxon>
        <taxon>Sporocadaceae</taxon>
        <taxon>Seiridium</taxon>
    </lineage>
</organism>
<keyword evidence="2" id="KW-1185">Reference proteome</keyword>
<dbReference type="Proteomes" id="UP001408356">
    <property type="component" value="Unassembled WGS sequence"/>
</dbReference>
<comment type="caution">
    <text evidence="1">The sequence shown here is derived from an EMBL/GenBank/DDBJ whole genome shotgun (WGS) entry which is preliminary data.</text>
</comment>
<gene>
    <name evidence="1" type="ORF">SUNI508_04239</name>
</gene>
<name>A0ABR2VA40_9PEZI</name>
<sequence>MRNGVLAIEKNQEGYVAKKRDMYLSQGFSVESFMPPRLTKSGDQQQEPDRISARIQSLDCHEVRAAPLDAQVVERRMAQLRADLKGLRLNARESRVLITRLTASLGAWHMVCRAVNDAKESFQQILGEGVKENDCSTISNGAPRADIEGGKEIKIEKA</sequence>
<accession>A0ABR2VA40</accession>